<feature type="transmembrane region" description="Helical" evidence="7">
    <location>
        <begin position="278"/>
        <end position="299"/>
    </location>
</feature>
<feature type="transmembrane region" description="Helical" evidence="7">
    <location>
        <begin position="552"/>
        <end position="572"/>
    </location>
</feature>
<feature type="transmembrane region" description="Helical" evidence="7">
    <location>
        <begin position="103"/>
        <end position="124"/>
    </location>
</feature>
<feature type="compositionally biased region" description="Polar residues" evidence="6">
    <location>
        <begin position="640"/>
        <end position="657"/>
    </location>
</feature>
<dbReference type="OrthoDB" id="10056177at2759"/>
<sequence>MEKEENGGISLSVSSTSSNKLSNQTTNQPWWKVNQETLPLKIVLFLYCGAMAAVLPYLTIHMKEIGITLEEIAIIYAVLPFTSFLGPPLVGFLADKLGRYKMVLVLATVANGLFHSLLLAVPTYHEVPLTAPFYLTWTDATGTGLFLPGVTDSTKCDEILGALQRDYSHPDIHSGNDDLGNNVPFNFKVTLPCSSSGDLSCSSNDTSFANDPQQYGHFHCNNYQFTKNNVDATGCQIWIDGSCLVRSNVSIRSDVLYETNVTVPTGNVEIRGNNSVTFWSYFSLRVLATLFMNSCFSLLDATTLAIIKTVGEAEYGKERIFSVLGFGIVSPIAGLLVDYVSRLRGFTDYSAAFYLSNVLLGLNVITYFVMKLHVEKPDAGFMKNVRSLLSYPEVVVFLFMIFILGTMWGFVESYLFIFLKELDAPNYLLGLTLTVGSFVGIPFSYGSERILNFFGRVNIMVFAFIAYFFRFFGYSYITSPFFCFPYEAMEAFTYHLMWIAAATYCSDLAPKGLLATLTGVMGSLHYGLGKGNGAFIGGYLIGAVGTRLSFRWFGLFAGAVGLIYFIINLLWLEKVVQKRHQKLTMKNEEEDPMEKDALVTERGPPLTILYNTNQDKVMVKNSNAENDAEVDVGRGEKSHTTNSSNSLSKQEGSATNL</sequence>
<feature type="transmembrane region" description="Helical" evidence="7">
    <location>
        <begin position="72"/>
        <end position="94"/>
    </location>
</feature>
<evidence type="ECO:0000256" key="2">
    <source>
        <dbReference type="ARBA" id="ARBA00005241"/>
    </source>
</evidence>
<dbReference type="InterPro" id="IPR051717">
    <property type="entry name" value="MFS_MFSD6"/>
</dbReference>
<gene>
    <name evidence="9" type="ORF">Fcan01_06313</name>
</gene>
<dbReference type="InterPro" id="IPR036259">
    <property type="entry name" value="MFS_trans_sf"/>
</dbReference>
<keyword evidence="5 7" id="KW-0472">Membrane</keyword>
<evidence type="ECO:0000256" key="3">
    <source>
        <dbReference type="ARBA" id="ARBA00022692"/>
    </source>
</evidence>
<dbReference type="OMA" id="YKARRLM"/>
<name>A0A226EQV2_FOLCA</name>
<comment type="similarity">
    <text evidence="2">Belongs to the major facilitator superfamily. MFSD6 family.</text>
</comment>
<feature type="region of interest" description="Disordered" evidence="6">
    <location>
        <begin position="623"/>
        <end position="657"/>
    </location>
</feature>
<evidence type="ECO:0000256" key="7">
    <source>
        <dbReference type="SAM" id="Phobius"/>
    </source>
</evidence>
<keyword evidence="4 7" id="KW-1133">Transmembrane helix</keyword>
<feature type="domain" description="Major facilitator superfamily associated" evidence="8">
    <location>
        <begin position="40"/>
        <end position="551"/>
    </location>
</feature>
<dbReference type="SUPFAM" id="SSF103473">
    <property type="entry name" value="MFS general substrate transporter"/>
    <property type="match status" value="1"/>
</dbReference>
<feature type="transmembrane region" description="Helical" evidence="7">
    <location>
        <begin position="457"/>
        <end position="477"/>
    </location>
</feature>
<dbReference type="Pfam" id="PF12832">
    <property type="entry name" value="MFS_1_like"/>
    <property type="match status" value="1"/>
</dbReference>
<dbReference type="GO" id="GO:0016020">
    <property type="term" value="C:membrane"/>
    <property type="evidence" value="ECO:0007669"/>
    <property type="project" value="UniProtKB-SubCell"/>
</dbReference>
<evidence type="ECO:0000256" key="6">
    <source>
        <dbReference type="SAM" id="MobiDB-lite"/>
    </source>
</evidence>
<dbReference type="PANTHER" id="PTHR16172">
    <property type="entry name" value="MAJOR FACILITATOR SUPERFAMILY DOMAIN-CONTAINING PROTEIN 6-LIKE"/>
    <property type="match status" value="1"/>
</dbReference>
<feature type="transmembrane region" description="Helical" evidence="7">
    <location>
        <begin position="391"/>
        <end position="411"/>
    </location>
</feature>
<dbReference type="EMBL" id="LNIX01000002">
    <property type="protein sequence ID" value="OXA59424.1"/>
    <property type="molecule type" value="Genomic_DNA"/>
</dbReference>
<evidence type="ECO:0000256" key="1">
    <source>
        <dbReference type="ARBA" id="ARBA00004141"/>
    </source>
</evidence>
<evidence type="ECO:0000313" key="10">
    <source>
        <dbReference type="Proteomes" id="UP000198287"/>
    </source>
</evidence>
<evidence type="ECO:0000313" key="9">
    <source>
        <dbReference type="EMBL" id="OXA59424.1"/>
    </source>
</evidence>
<keyword evidence="3 7" id="KW-0812">Transmembrane</keyword>
<evidence type="ECO:0000259" key="8">
    <source>
        <dbReference type="Pfam" id="PF12832"/>
    </source>
</evidence>
<evidence type="ECO:0000256" key="4">
    <source>
        <dbReference type="ARBA" id="ARBA00022989"/>
    </source>
</evidence>
<feature type="transmembrane region" description="Helical" evidence="7">
    <location>
        <begin position="42"/>
        <end position="60"/>
    </location>
</feature>
<organism evidence="9 10">
    <name type="scientific">Folsomia candida</name>
    <name type="common">Springtail</name>
    <dbReference type="NCBI Taxonomy" id="158441"/>
    <lineage>
        <taxon>Eukaryota</taxon>
        <taxon>Metazoa</taxon>
        <taxon>Ecdysozoa</taxon>
        <taxon>Arthropoda</taxon>
        <taxon>Hexapoda</taxon>
        <taxon>Collembola</taxon>
        <taxon>Entomobryomorpha</taxon>
        <taxon>Isotomoidea</taxon>
        <taxon>Isotomidae</taxon>
        <taxon>Proisotominae</taxon>
        <taxon>Folsomia</taxon>
    </lineage>
</organism>
<comment type="subcellular location">
    <subcellularLocation>
        <location evidence="1">Membrane</location>
        <topology evidence="1">Multi-pass membrane protein</topology>
    </subcellularLocation>
</comment>
<feature type="transmembrane region" description="Helical" evidence="7">
    <location>
        <begin position="427"/>
        <end position="445"/>
    </location>
</feature>
<accession>A0A226EQV2</accession>
<keyword evidence="10" id="KW-1185">Reference proteome</keyword>
<dbReference type="InterPro" id="IPR024989">
    <property type="entry name" value="MFS_assoc_dom"/>
</dbReference>
<dbReference type="PANTHER" id="PTHR16172:SF41">
    <property type="entry name" value="MAJOR FACILITATOR SUPERFAMILY DOMAIN-CONTAINING PROTEIN 6-LIKE"/>
    <property type="match status" value="1"/>
</dbReference>
<dbReference type="CDD" id="cd17335">
    <property type="entry name" value="MFS_MFSD6"/>
    <property type="match status" value="1"/>
</dbReference>
<dbReference type="Proteomes" id="UP000198287">
    <property type="component" value="Unassembled WGS sequence"/>
</dbReference>
<dbReference type="AlphaFoldDB" id="A0A226EQV2"/>
<reference evidence="9 10" key="1">
    <citation type="submission" date="2015-12" db="EMBL/GenBank/DDBJ databases">
        <title>The genome of Folsomia candida.</title>
        <authorList>
            <person name="Faddeeva A."/>
            <person name="Derks M.F."/>
            <person name="Anvar Y."/>
            <person name="Smit S."/>
            <person name="Van Straalen N."/>
            <person name="Roelofs D."/>
        </authorList>
    </citation>
    <scope>NUCLEOTIDE SEQUENCE [LARGE SCALE GENOMIC DNA]</scope>
    <source>
        <strain evidence="9 10">VU population</strain>
        <tissue evidence="9">Whole body</tissue>
    </source>
</reference>
<evidence type="ECO:0000256" key="5">
    <source>
        <dbReference type="ARBA" id="ARBA00023136"/>
    </source>
</evidence>
<feature type="transmembrane region" description="Helical" evidence="7">
    <location>
        <begin position="351"/>
        <end position="370"/>
    </location>
</feature>
<feature type="transmembrane region" description="Helical" evidence="7">
    <location>
        <begin position="320"/>
        <end position="339"/>
    </location>
</feature>
<protein>
    <submittedName>
        <fullName evidence="9">Major facilitator superfamily domain-containing protein 6</fullName>
    </submittedName>
</protein>
<proteinExistence type="inferred from homology"/>
<feature type="region of interest" description="Disordered" evidence="6">
    <location>
        <begin position="1"/>
        <end position="25"/>
    </location>
</feature>
<comment type="caution">
    <text evidence="9">The sequence shown here is derived from an EMBL/GenBank/DDBJ whole genome shotgun (WGS) entry which is preliminary data.</text>
</comment>
<dbReference type="Gene3D" id="1.20.1250.20">
    <property type="entry name" value="MFS general substrate transporter like domains"/>
    <property type="match status" value="3"/>
</dbReference>
<feature type="compositionally biased region" description="Low complexity" evidence="6">
    <location>
        <begin position="10"/>
        <end position="25"/>
    </location>
</feature>